<keyword evidence="2" id="KW-0472">Membrane</keyword>
<dbReference type="Proteomes" id="UP000322139">
    <property type="component" value="Unassembled WGS sequence"/>
</dbReference>
<reference evidence="3 4" key="1">
    <citation type="submission" date="2019-08" db="EMBL/GenBank/DDBJ databases">
        <title>Bacillus genomes from the desert of Cuatro Cienegas, Coahuila.</title>
        <authorList>
            <person name="Olmedo-Alvarez G."/>
        </authorList>
    </citation>
    <scope>NUCLEOTIDE SEQUENCE [LARGE SCALE GENOMIC DNA]</scope>
    <source>
        <strain evidence="3 4">CH446_14T</strain>
    </source>
</reference>
<dbReference type="EMBL" id="VTER01000010">
    <property type="protein sequence ID" value="TYS45738.1"/>
    <property type="molecule type" value="Genomic_DNA"/>
</dbReference>
<evidence type="ECO:0000313" key="4">
    <source>
        <dbReference type="Proteomes" id="UP000322139"/>
    </source>
</evidence>
<feature type="transmembrane region" description="Helical" evidence="2">
    <location>
        <begin position="60"/>
        <end position="83"/>
    </location>
</feature>
<gene>
    <name evidence="3" type="ORF">FZD51_19420</name>
</gene>
<protein>
    <submittedName>
        <fullName evidence="3">DUF4179 domain-containing protein</fullName>
    </submittedName>
</protein>
<dbReference type="AlphaFoldDB" id="A0A5D4R7H5"/>
<keyword evidence="2" id="KW-0812">Transmembrane</keyword>
<organism evidence="3 4">
    <name type="scientific">Bacillus infantis</name>
    <dbReference type="NCBI Taxonomy" id="324767"/>
    <lineage>
        <taxon>Bacteria</taxon>
        <taxon>Bacillati</taxon>
        <taxon>Bacillota</taxon>
        <taxon>Bacilli</taxon>
        <taxon>Bacillales</taxon>
        <taxon>Bacillaceae</taxon>
        <taxon>Bacillus</taxon>
    </lineage>
</organism>
<feature type="region of interest" description="Disordered" evidence="1">
    <location>
        <begin position="32"/>
        <end position="53"/>
    </location>
</feature>
<evidence type="ECO:0000256" key="1">
    <source>
        <dbReference type="SAM" id="MobiDB-lite"/>
    </source>
</evidence>
<proteinExistence type="predicted"/>
<sequence length="377" mass="42985">MDKKEILKHLDRAIDQQIPDVWDEIEHMIHKTEEQDMPEKSGPPSHAGNSNKKRTFSKRFPLAAAACLILASTLIFTPALAAIQEIYDQIFSSKHIDDTGVRTAINLGQGQALDQKYYDKEHGIKVHFQGVMTDDKETKLLLAYQSEQTNLKNYYLDIFEGETSINLIAGDEKKELDNVGWGSRYYDKEENKVFEAESFESIKKYEGKTIRLEIKNLTIYEGDDTRSIQTVWPVEFKLDPSAVSERETIAINKEFTFENETYKIKQAEFSAFETRLVVTGTDTALLTDESGMQYRVMSKLEQQFLNARKIDKEYGYIVDDNKSGVFLKSAGEKVNPVFSKGEVEGAEDEYIMIFGPVEDREDCILEIGGDIKVSITE</sequence>
<dbReference type="RefSeq" id="WP_148976278.1">
    <property type="nucleotide sequence ID" value="NZ_VTER01000010.1"/>
</dbReference>
<evidence type="ECO:0000313" key="3">
    <source>
        <dbReference type="EMBL" id="TYS45738.1"/>
    </source>
</evidence>
<accession>A0A5D4R7H5</accession>
<evidence type="ECO:0000256" key="2">
    <source>
        <dbReference type="SAM" id="Phobius"/>
    </source>
</evidence>
<comment type="caution">
    <text evidence="3">The sequence shown here is derived from an EMBL/GenBank/DDBJ whole genome shotgun (WGS) entry which is preliminary data.</text>
</comment>
<name>A0A5D4R7H5_9BACI</name>
<keyword evidence="2" id="KW-1133">Transmembrane helix</keyword>